<evidence type="ECO:0008006" key="3">
    <source>
        <dbReference type="Google" id="ProtNLM"/>
    </source>
</evidence>
<proteinExistence type="predicted"/>
<gene>
    <name evidence="1" type="ORF">BD310DRAFT_927452</name>
</gene>
<organism evidence="1 2">
    <name type="scientific">Dichomitus squalens</name>
    <dbReference type="NCBI Taxonomy" id="114155"/>
    <lineage>
        <taxon>Eukaryota</taxon>
        <taxon>Fungi</taxon>
        <taxon>Dikarya</taxon>
        <taxon>Basidiomycota</taxon>
        <taxon>Agaricomycotina</taxon>
        <taxon>Agaricomycetes</taxon>
        <taxon>Polyporales</taxon>
        <taxon>Polyporaceae</taxon>
        <taxon>Dichomitus</taxon>
    </lineage>
</organism>
<name>A0A4Q9PV11_9APHY</name>
<protein>
    <recommendedName>
        <fullName evidence="3">F-box domain-containing protein</fullName>
    </recommendedName>
</protein>
<reference evidence="1 2" key="1">
    <citation type="submission" date="2019-01" db="EMBL/GenBank/DDBJ databases">
        <title>Draft genome sequences of three monokaryotic isolates of the white-rot basidiomycete fungus Dichomitus squalens.</title>
        <authorList>
            <consortium name="DOE Joint Genome Institute"/>
            <person name="Lopez S.C."/>
            <person name="Andreopoulos B."/>
            <person name="Pangilinan J."/>
            <person name="Lipzen A."/>
            <person name="Riley R."/>
            <person name="Ahrendt S."/>
            <person name="Ng V."/>
            <person name="Barry K."/>
            <person name="Daum C."/>
            <person name="Grigoriev I.V."/>
            <person name="Hilden K.S."/>
            <person name="Makela M.R."/>
            <person name="de Vries R.P."/>
        </authorList>
    </citation>
    <scope>NUCLEOTIDE SEQUENCE [LARGE SCALE GENOMIC DNA]</scope>
    <source>
        <strain evidence="1 2">CBS 464.89</strain>
    </source>
</reference>
<dbReference type="EMBL" id="ML145126">
    <property type="protein sequence ID" value="TBU58320.1"/>
    <property type="molecule type" value="Genomic_DNA"/>
</dbReference>
<dbReference type="Gene3D" id="3.80.10.10">
    <property type="entry name" value="Ribonuclease Inhibitor"/>
    <property type="match status" value="1"/>
</dbReference>
<accession>A0A4Q9PV11</accession>
<sequence length="591" mass="67404">MRVPNSPICSLPPGLLRLLGDALLGIQEWTADEKIDSIGLRTLPVLARTAHFLCEPALDALWDTLPDFGVSVYLLPRDAWDMETVDVSRAPQSFHYVARQNLYCIYSGSHPSSVHDPPLTDEEFGRLAYYTPRVKRVQELCSLFPSRFHGYITFETSILAALASRWSTSQPLFHNLRVVRLNPAHDQYKVYYRYFHVLFGAQLRHISSDATAFSNSKDVKPEYYRQMLMRLQETAPLLTRFELKVDAEPYSPIIHSAMYSAIYSFKHLVSVRTGALPMDMPTIRYLAALPHLEIMEIRPADSISPRDLHWLGTTRLAVHFPNPREVHLQHHVAPDPLATILLHIHSARLETIHITAVTQDTPIPMGHALQLLSVVLSRNGSAIIKQLHLTIPVDRTSDVAMIDQHFEPLDRLGHLTHLRLQFHCPVIVTEAALARAAEAWPNIRELTIYPYFYQTESLVTHGCLIPFAQKCPHPNLLGLPVDARMSLLPADLRQSRAGLADMICPLERLEVGMSESLFSEPPMEVATFLLDIFPRLEGVASQYPHMFWKTVNMDCIPYLAQQRGRERRRSLDGPVRKSWRIGGRRRKRQQY</sequence>
<evidence type="ECO:0000313" key="1">
    <source>
        <dbReference type="EMBL" id="TBU58320.1"/>
    </source>
</evidence>
<keyword evidence="2" id="KW-1185">Reference proteome</keyword>
<evidence type="ECO:0000313" key="2">
    <source>
        <dbReference type="Proteomes" id="UP000292082"/>
    </source>
</evidence>
<dbReference type="AlphaFoldDB" id="A0A4Q9PV11"/>
<dbReference type="InterPro" id="IPR032675">
    <property type="entry name" value="LRR_dom_sf"/>
</dbReference>
<dbReference type="Proteomes" id="UP000292082">
    <property type="component" value="Unassembled WGS sequence"/>
</dbReference>